<accession>J9F6S7</accession>
<feature type="non-terminal residue" evidence="2">
    <location>
        <position position="1"/>
    </location>
</feature>
<keyword evidence="2" id="KW-0689">Ribosomal protein</keyword>
<feature type="domain" description="Large ribosomal subunit protein bL25 beta" evidence="1">
    <location>
        <begin position="5"/>
        <end position="77"/>
    </location>
</feature>
<gene>
    <name evidence="2" type="ORF">EVA_21306</name>
</gene>
<dbReference type="GO" id="GO:0005840">
    <property type="term" value="C:ribosome"/>
    <property type="evidence" value="ECO:0007669"/>
    <property type="project" value="UniProtKB-KW"/>
</dbReference>
<comment type="caution">
    <text evidence="2">The sequence shown here is derived from an EMBL/GenBank/DDBJ whole genome shotgun (WGS) entry which is preliminary data.</text>
</comment>
<dbReference type="SUPFAM" id="SSF50715">
    <property type="entry name" value="Ribosomal protein L25-like"/>
    <property type="match status" value="1"/>
</dbReference>
<sequence>INEEEAPAVKLDKNLISHTVSYVEVTCLPKELPEFIQVDLSGLTTGSTFHASMLTLPEGVTVHSKTGEDIVLASVIAKVEEEIAGDEEEATETPAAAE</sequence>
<dbReference type="Pfam" id="PF14693">
    <property type="entry name" value="Ribosomal_TL5_C"/>
    <property type="match status" value="1"/>
</dbReference>
<evidence type="ECO:0000313" key="2">
    <source>
        <dbReference type="EMBL" id="EJW90586.1"/>
    </source>
</evidence>
<keyword evidence="2" id="KW-0687">Ribonucleoprotein</keyword>
<dbReference type="GO" id="GO:0006412">
    <property type="term" value="P:translation"/>
    <property type="evidence" value="ECO:0007669"/>
    <property type="project" value="InterPro"/>
</dbReference>
<dbReference type="InterPro" id="IPR020057">
    <property type="entry name" value="Ribosomal_bL25_b-dom"/>
</dbReference>
<dbReference type="InterPro" id="IPR011035">
    <property type="entry name" value="Ribosomal_bL25/Gln-tRNA_synth"/>
</dbReference>
<dbReference type="Gene3D" id="2.170.120.20">
    <property type="entry name" value="Ribosomal protein L25, beta domain"/>
    <property type="match status" value="1"/>
</dbReference>
<reference evidence="2" key="1">
    <citation type="journal article" date="2012" name="PLoS ONE">
        <title>Gene sets for utilization of primary and secondary nutrition supplies in the distal gut of endangered iberian lynx.</title>
        <authorList>
            <person name="Alcaide M."/>
            <person name="Messina E."/>
            <person name="Richter M."/>
            <person name="Bargiela R."/>
            <person name="Peplies J."/>
            <person name="Huws S.A."/>
            <person name="Newbold C.J."/>
            <person name="Golyshin P.N."/>
            <person name="Simon M.A."/>
            <person name="Lopez G."/>
            <person name="Yakimov M.M."/>
            <person name="Ferrer M."/>
        </authorList>
    </citation>
    <scope>NUCLEOTIDE SEQUENCE</scope>
</reference>
<dbReference type="AlphaFoldDB" id="J9F6S7"/>
<name>J9F6S7_9ZZZZ</name>
<dbReference type="EMBL" id="AMCI01008746">
    <property type="protein sequence ID" value="EJW90586.1"/>
    <property type="molecule type" value="Genomic_DNA"/>
</dbReference>
<organism evidence="2">
    <name type="scientific">gut metagenome</name>
    <dbReference type="NCBI Taxonomy" id="749906"/>
    <lineage>
        <taxon>unclassified sequences</taxon>
        <taxon>metagenomes</taxon>
        <taxon>organismal metagenomes</taxon>
    </lineage>
</organism>
<protein>
    <submittedName>
        <fullName evidence="2">50S ribosomal protein L25/general stress protein Ctc</fullName>
    </submittedName>
</protein>
<evidence type="ECO:0000259" key="1">
    <source>
        <dbReference type="Pfam" id="PF14693"/>
    </source>
</evidence>
<proteinExistence type="predicted"/>
<dbReference type="InterPro" id="IPR037121">
    <property type="entry name" value="Ribosomal_bL25_C"/>
</dbReference>